<reference evidence="2 3" key="1">
    <citation type="submission" date="2017-06" db="EMBL/GenBank/DDBJ databases">
        <title>Draft genome sequence of anaerobic fermentative bacterium Anaeromicrobium sediminis DY2726D isolated from West Pacific Ocean sediments.</title>
        <authorList>
            <person name="Zeng X."/>
        </authorList>
    </citation>
    <scope>NUCLEOTIDE SEQUENCE [LARGE SCALE GENOMIC DNA]</scope>
    <source>
        <strain evidence="2 3">DY2726D</strain>
    </source>
</reference>
<dbReference type="GO" id="GO:0005829">
    <property type="term" value="C:cytosol"/>
    <property type="evidence" value="ECO:0007669"/>
    <property type="project" value="TreeGrafter"/>
</dbReference>
<dbReference type="GO" id="GO:0006935">
    <property type="term" value="P:chemotaxis"/>
    <property type="evidence" value="ECO:0007669"/>
    <property type="project" value="InterPro"/>
</dbReference>
<name>A0A267MJW7_9FIRM</name>
<dbReference type="PROSITE" id="PS50851">
    <property type="entry name" value="CHEW"/>
    <property type="match status" value="1"/>
</dbReference>
<evidence type="ECO:0000313" key="3">
    <source>
        <dbReference type="Proteomes" id="UP000216024"/>
    </source>
</evidence>
<dbReference type="GO" id="GO:0007165">
    <property type="term" value="P:signal transduction"/>
    <property type="evidence" value="ECO:0007669"/>
    <property type="project" value="InterPro"/>
</dbReference>
<accession>A0A267MJW7</accession>
<evidence type="ECO:0000259" key="1">
    <source>
        <dbReference type="PROSITE" id="PS50851"/>
    </source>
</evidence>
<dbReference type="Gene3D" id="2.40.50.180">
    <property type="entry name" value="CheA-289, Domain 4"/>
    <property type="match status" value="1"/>
</dbReference>
<dbReference type="OrthoDB" id="9794382at2"/>
<organism evidence="2 3">
    <name type="scientific">Anaeromicrobium sediminis</name>
    <dbReference type="NCBI Taxonomy" id="1478221"/>
    <lineage>
        <taxon>Bacteria</taxon>
        <taxon>Bacillati</taxon>
        <taxon>Bacillota</taxon>
        <taxon>Clostridia</taxon>
        <taxon>Peptostreptococcales</taxon>
        <taxon>Thermotaleaceae</taxon>
        <taxon>Anaeromicrobium</taxon>
    </lineage>
</organism>
<dbReference type="SUPFAM" id="SSF50341">
    <property type="entry name" value="CheW-like"/>
    <property type="match status" value="1"/>
</dbReference>
<keyword evidence="3" id="KW-1185">Reference proteome</keyword>
<dbReference type="PANTHER" id="PTHR22617">
    <property type="entry name" value="CHEMOTAXIS SENSOR HISTIDINE KINASE-RELATED"/>
    <property type="match status" value="1"/>
</dbReference>
<gene>
    <name evidence="2" type="ORF">CCE28_11865</name>
</gene>
<dbReference type="EMBL" id="NIBG01000009">
    <property type="protein sequence ID" value="PAB59208.1"/>
    <property type="molecule type" value="Genomic_DNA"/>
</dbReference>
<dbReference type="InterPro" id="IPR036061">
    <property type="entry name" value="CheW-like_dom_sf"/>
</dbReference>
<dbReference type="Pfam" id="PF01584">
    <property type="entry name" value="CheW"/>
    <property type="match status" value="1"/>
</dbReference>
<proteinExistence type="predicted"/>
<feature type="domain" description="CheW-like" evidence="1">
    <location>
        <begin position="3"/>
        <end position="143"/>
    </location>
</feature>
<comment type="caution">
    <text evidence="2">The sequence shown here is derived from an EMBL/GenBank/DDBJ whole genome shotgun (WGS) entry which is preliminary data.</text>
</comment>
<evidence type="ECO:0000313" key="2">
    <source>
        <dbReference type="EMBL" id="PAB59208.1"/>
    </source>
</evidence>
<dbReference type="AlphaFoldDB" id="A0A267MJW7"/>
<dbReference type="CDD" id="cd00732">
    <property type="entry name" value="CheW"/>
    <property type="match status" value="1"/>
</dbReference>
<sequence>MAEKQYVIFKLDNESYGVDIMNVKEIIEYKETVKVPNALNFIEGIINLRGEIVPIVNLKKRLKTGNTMVTNDTRVIVINIQDRQVGFMVDEASQVIRISEENIEPAPELIAGIDKRYIMGVGKLEDKIVILLDLEFILTEDEKAKIGEIRSE</sequence>
<protein>
    <submittedName>
        <fullName evidence="2">Chemotaxis protein CheW</fullName>
    </submittedName>
</protein>
<dbReference type="SMART" id="SM00260">
    <property type="entry name" value="CheW"/>
    <property type="match status" value="1"/>
</dbReference>
<dbReference type="Gene3D" id="2.30.30.40">
    <property type="entry name" value="SH3 Domains"/>
    <property type="match status" value="1"/>
</dbReference>
<dbReference type="RefSeq" id="WP_095133938.1">
    <property type="nucleotide sequence ID" value="NZ_NIBG01000009.1"/>
</dbReference>
<dbReference type="InterPro" id="IPR002545">
    <property type="entry name" value="CheW-lke_dom"/>
</dbReference>
<dbReference type="Proteomes" id="UP000216024">
    <property type="component" value="Unassembled WGS sequence"/>
</dbReference>
<dbReference type="InterPro" id="IPR039315">
    <property type="entry name" value="CheW"/>
</dbReference>
<dbReference type="PANTHER" id="PTHR22617:SF23">
    <property type="entry name" value="CHEMOTAXIS PROTEIN CHEW"/>
    <property type="match status" value="1"/>
</dbReference>